<feature type="domain" description="Prokaryotic-type class I peptide chain release factors" evidence="5">
    <location>
        <begin position="347"/>
        <end position="363"/>
    </location>
</feature>
<dbReference type="EMBL" id="JABMIG020000007">
    <property type="protein sequence ID" value="KAL3804471.1"/>
    <property type="molecule type" value="Genomic_DNA"/>
</dbReference>
<dbReference type="InterPro" id="IPR000352">
    <property type="entry name" value="Pep_chain_release_fac_I"/>
</dbReference>
<evidence type="ECO:0000256" key="3">
    <source>
        <dbReference type="SAM" id="Coils"/>
    </source>
</evidence>
<dbReference type="PANTHER" id="PTHR43116">
    <property type="entry name" value="PEPTIDE CHAIN RELEASE FACTOR 2"/>
    <property type="match status" value="1"/>
</dbReference>
<keyword evidence="7" id="KW-1185">Reference proteome</keyword>
<dbReference type="HAMAP" id="MF_00094">
    <property type="entry name" value="Rel_fac_2"/>
    <property type="match status" value="1"/>
</dbReference>
<evidence type="ECO:0000256" key="1">
    <source>
        <dbReference type="ARBA" id="ARBA00010835"/>
    </source>
</evidence>
<dbReference type="SUPFAM" id="SSF75620">
    <property type="entry name" value="Release factor"/>
    <property type="match status" value="1"/>
</dbReference>
<dbReference type="PROSITE" id="PS00745">
    <property type="entry name" value="RF_PROK_I"/>
    <property type="match status" value="1"/>
</dbReference>
<keyword evidence="4" id="KW-0732">Signal</keyword>
<dbReference type="Pfam" id="PF00472">
    <property type="entry name" value="RF-1"/>
    <property type="match status" value="1"/>
</dbReference>
<evidence type="ECO:0000256" key="2">
    <source>
        <dbReference type="ARBA" id="ARBA00022917"/>
    </source>
</evidence>
<keyword evidence="2" id="KW-0648">Protein biosynthesis</keyword>
<feature type="coiled-coil region" evidence="3">
    <location>
        <begin position="149"/>
        <end position="176"/>
    </location>
</feature>
<keyword evidence="3" id="KW-0175">Coiled coil</keyword>
<sequence>MKRPSIIIITFSVVILSRETAGFEVGHCQRKVAAVNVDRSFVSRQLHVDPTIHSFGTRLSKQGHRGLLASRSDEASSKSSLRAVDLPSLKRLVQDASSLHDQNLSCTPPIDQIASRLADLETESISDPTFWDASNSARSEVVTRDIARYTKLKDQLERWQKLRNDAEGALELLQDLYQDGEDPNGEMIELTWEECRCSAQALLESSQKYELQTLLSGPYDASPCTLLLTAGAGGTESCDWVDMLYRMYTRHAQHVGYRVTTLDSTPGDVVGYKSVELSIEGDHDAMNPYGWFKGEKGAHRLVRLSPFNANNKRQTTFAGVDVVPILEDEEVKDIEIPEKELEITTMRSGGKGGQNVNKVETGVRIKHLPSGIAVKCTEERSQSQNKQIALSRLKGQLLAIAQEQRLQDINAIRGDIVEASWGAQIRNYVMQPYKLVKDGRSGWETSDVEGFLDGGEVLEECVGSLLRWRRGMEEKEREERDLECP</sequence>
<reference evidence="6 7" key="1">
    <citation type="journal article" date="2020" name="G3 (Bethesda)">
        <title>Improved Reference Genome for Cyclotella cryptica CCMP332, a Model for Cell Wall Morphogenesis, Salinity Adaptation, and Lipid Production in Diatoms (Bacillariophyta).</title>
        <authorList>
            <person name="Roberts W.R."/>
            <person name="Downey K.M."/>
            <person name="Ruck E.C."/>
            <person name="Traller J.C."/>
            <person name="Alverson A.J."/>
        </authorList>
    </citation>
    <scope>NUCLEOTIDE SEQUENCE [LARGE SCALE GENOMIC DNA]</scope>
    <source>
        <strain evidence="6 7">CCMP332</strain>
    </source>
</reference>
<dbReference type="GO" id="GO:0006412">
    <property type="term" value="P:translation"/>
    <property type="evidence" value="ECO:0007669"/>
    <property type="project" value="UniProtKB-KW"/>
</dbReference>
<organism evidence="6 7">
    <name type="scientific">Cyclotella cryptica</name>
    <dbReference type="NCBI Taxonomy" id="29204"/>
    <lineage>
        <taxon>Eukaryota</taxon>
        <taxon>Sar</taxon>
        <taxon>Stramenopiles</taxon>
        <taxon>Ochrophyta</taxon>
        <taxon>Bacillariophyta</taxon>
        <taxon>Coscinodiscophyceae</taxon>
        <taxon>Thalassiosirophycidae</taxon>
        <taxon>Stephanodiscales</taxon>
        <taxon>Stephanodiscaceae</taxon>
        <taxon>Cyclotella</taxon>
    </lineage>
</organism>
<dbReference type="SMART" id="SM00937">
    <property type="entry name" value="PCRF"/>
    <property type="match status" value="1"/>
</dbReference>
<evidence type="ECO:0000256" key="4">
    <source>
        <dbReference type="SAM" id="SignalP"/>
    </source>
</evidence>
<evidence type="ECO:0000313" key="6">
    <source>
        <dbReference type="EMBL" id="KAL3804471.1"/>
    </source>
</evidence>
<protein>
    <recommendedName>
        <fullName evidence="5">Prokaryotic-type class I peptide chain release factors domain-containing protein</fullName>
    </recommendedName>
</protein>
<dbReference type="Gene3D" id="3.30.160.20">
    <property type="match status" value="1"/>
</dbReference>
<dbReference type="InterPro" id="IPR005139">
    <property type="entry name" value="PCRF"/>
</dbReference>
<dbReference type="AlphaFoldDB" id="A0ABD3QY42"/>
<proteinExistence type="inferred from homology"/>
<dbReference type="Gene3D" id="3.30.70.1660">
    <property type="match status" value="1"/>
</dbReference>
<dbReference type="Proteomes" id="UP001516023">
    <property type="component" value="Unassembled WGS sequence"/>
</dbReference>
<dbReference type="InterPro" id="IPR004374">
    <property type="entry name" value="PrfB"/>
</dbReference>
<feature type="chain" id="PRO_5044796406" description="Prokaryotic-type class I peptide chain release factors domain-containing protein" evidence="4">
    <location>
        <begin position="23"/>
        <end position="485"/>
    </location>
</feature>
<evidence type="ECO:0000259" key="5">
    <source>
        <dbReference type="PROSITE" id="PS00745"/>
    </source>
</evidence>
<accession>A0ABD3QY42</accession>
<dbReference type="Gene3D" id="1.20.58.410">
    <property type="entry name" value="Release factor"/>
    <property type="match status" value="1"/>
</dbReference>
<comment type="caution">
    <text evidence="6">The sequence shown here is derived from an EMBL/GenBank/DDBJ whole genome shotgun (WGS) entry which is preliminary data.</text>
</comment>
<gene>
    <name evidence="6" type="ORF">HJC23_002510</name>
</gene>
<comment type="similarity">
    <text evidence="1">Belongs to the prokaryotic/mitochondrial release factor family.</text>
</comment>
<feature type="signal peptide" evidence="4">
    <location>
        <begin position="1"/>
        <end position="22"/>
    </location>
</feature>
<dbReference type="GO" id="GO:0005737">
    <property type="term" value="C:cytoplasm"/>
    <property type="evidence" value="ECO:0007669"/>
    <property type="project" value="UniProtKB-ARBA"/>
</dbReference>
<dbReference type="InterPro" id="IPR045853">
    <property type="entry name" value="Pep_chain_release_fac_I_sf"/>
</dbReference>
<dbReference type="PANTHER" id="PTHR43116:SF3">
    <property type="entry name" value="CLASS I PEPTIDE CHAIN RELEASE FACTOR"/>
    <property type="match status" value="1"/>
</dbReference>
<name>A0ABD3QY42_9STRA</name>
<dbReference type="Pfam" id="PF03462">
    <property type="entry name" value="PCRF"/>
    <property type="match status" value="1"/>
</dbReference>
<evidence type="ECO:0000313" key="7">
    <source>
        <dbReference type="Proteomes" id="UP001516023"/>
    </source>
</evidence>